<dbReference type="InterPro" id="IPR024072">
    <property type="entry name" value="DHFR-like_dom_sf"/>
</dbReference>
<protein>
    <submittedName>
        <fullName evidence="2">Deaminase</fullName>
    </submittedName>
</protein>
<proteinExistence type="predicted"/>
<dbReference type="SUPFAM" id="SSF53597">
    <property type="entry name" value="Dihydrofolate reductase-like"/>
    <property type="match status" value="1"/>
</dbReference>
<dbReference type="EMBL" id="BMUW01000009">
    <property type="protein sequence ID" value="GGZ65611.1"/>
    <property type="molecule type" value="Genomic_DNA"/>
</dbReference>
<keyword evidence="3" id="KW-1185">Reference proteome</keyword>
<accession>A0ABQ3C6C6</accession>
<dbReference type="InterPro" id="IPR002734">
    <property type="entry name" value="RibDG_C"/>
</dbReference>
<dbReference type="Proteomes" id="UP000624183">
    <property type="component" value="Unassembled WGS sequence"/>
</dbReference>
<evidence type="ECO:0000259" key="1">
    <source>
        <dbReference type="Pfam" id="PF01872"/>
    </source>
</evidence>
<dbReference type="PANTHER" id="PTHR38011:SF11">
    <property type="entry name" value="2,5-DIAMINO-6-RIBOSYLAMINO-4(3H)-PYRIMIDINONE 5'-PHOSPHATE REDUCTASE"/>
    <property type="match status" value="1"/>
</dbReference>
<comment type="caution">
    <text evidence="2">The sequence shown here is derived from an EMBL/GenBank/DDBJ whole genome shotgun (WGS) entry which is preliminary data.</text>
</comment>
<dbReference type="PANTHER" id="PTHR38011">
    <property type="entry name" value="DIHYDROFOLATE REDUCTASE FAMILY PROTEIN (AFU_ORTHOLOGUE AFUA_8G06820)"/>
    <property type="match status" value="1"/>
</dbReference>
<evidence type="ECO:0000313" key="2">
    <source>
        <dbReference type="EMBL" id="GGZ65611.1"/>
    </source>
</evidence>
<organism evidence="2 3">
    <name type="scientific">Streptomyces rubiginosohelvolus</name>
    <dbReference type="NCBI Taxonomy" id="67362"/>
    <lineage>
        <taxon>Bacteria</taxon>
        <taxon>Bacillati</taxon>
        <taxon>Actinomycetota</taxon>
        <taxon>Actinomycetes</taxon>
        <taxon>Kitasatosporales</taxon>
        <taxon>Streptomycetaceae</taxon>
        <taxon>Streptomyces</taxon>
    </lineage>
</organism>
<sequence length="205" mass="23225">MRAAPVPADRADPAGAAVNRIVTSISLSLDGFFEGPDHDIDWHTVDEELHQHFNDYFRTMGGFVEGRVTYELMEEFWPTADQDPANEGPMAEFAGIWRDMPKFVFSRTLESVGPNATLLHEVDPEQVRGLRDAASGDLAVGGADLLESFRRADLIDEYRIYVHPLILGRGRPFFRDAEERQRLRLLETRTFGNGVVMLRYETVRA</sequence>
<gene>
    <name evidence="2" type="ORF">GCM10010328_45490</name>
</gene>
<feature type="domain" description="Bacterial bifunctional deaminase-reductase C-terminal" evidence="1">
    <location>
        <begin position="21"/>
        <end position="196"/>
    </location>
</feature>
<evidence type="ECO:0000313" key="3">
    <source>
        <dbReference type="Proteomes" id="UP000624183"/>
    </source>
</evidence>
<reference evidence="3" key="1">
    <citation type="journal article" date="2019" name="Int. J. Syst. Evol. Microbiol.">
        <title>The Global Catalogue of Microorganisms (GCM) 10K type strain sequencing project: providing services to taxonomists for standard genome sequencing and annotation.</title>
        <authorList>
            <consortium name="The Broad Institute Genomics Platform"/>
            <consortium name="The Broad Institute Genome Sequencing Center for Infectious Disease"/>
            <person name="Wu L."/>
            <person name="Ma J."/>
        </authorList>
    </citation>
    <scope>NUCLEOTIDE SEQUENCE [LARGE SCALE GENOMIC DNA]</scope>
    <source>
        <strain evidence="3">JCM 4602</strain>
    </source>
</reference>
<dbReference type="Pfam" id="PF01872">
    <property type="entry name" value="RibD_C"/>
    <property type="match status" value="1"/>
</dbReference>
<dbReference type="InterPro" id="IPR050765">
    <property type="entry name" value="Riboflavin_Biosynth_HTPR"/>
</dbReference>
<name>A0ABQ3C6C6_9ACTN</name>
<dbReference type="Gene3D" id="3.40.430.10">
    <property type="entry name" value="Dihydrofolate Reductase, subunit A"/>
    <property type="match status" value="1"/>
</dbReference>